<dbReference type="EMBL" id="UZAM01000046">
    <property type="protein sequence ID" value="VDO78898.1"/>
    <property type="molecule type" value="Genomic_DNA"/>
</dbReference>
<dbReference type="Proteomes" id="UP000270296">
    <property type="component" value="Unassembled WGS sequence"/>
</dbReference>
<evidence type="ECO:0000313" key="3">
    <source>
        <dbReference type="EMBL" id="VDO78898.1"/>
    </source>
</evidence>
<keyword evidence="2" id="KW-0496">Mitochondrion</keyword>
<dbReference type="GO" id="GO:0006979">
    <property type="term" value="P:response to oxidative stress"/>
    <property type="evidence" value="ECO:0007669"/>
    <property type="project" value="TreeGrafter"/>
</dbReference>
<dbReference type="PANTHER" id="PTHR12910:SF2">
    <property type="entry name" value="NADH DEHYDROGENASE [UBIQUINONE] 1 ALPHA SUBCOMPLEX SUBUNIT 12"/>
    <property type="match status" value="1"/>
</dbReference>
<dbReference type="WBParaSite" id="SBAD_0000004901-mRNA-1">
    <property type="protein sequence ID" value="SBAD_0000004901-mRNA-1"/>
    <property type="gene ID" value="SBAD_0000004901"/>
</dbReference>
<dbReference type="Pfam" id="PF05071">
    <property type="entry name" value="NDUFA12"/>
    <property type="match status" value="1"/>
</dbReference>
<comment type="subcellular location">
    <subcellularLocation>
        <location evidence="2">Mitochondrion inner membrane</location>
        <topology evidence="2">Peripheral membrane protein</topology>
        <orientation evidence="2">Matrix side</orientation>
    </subcellularLocation>
</comment>
<proteinExistence type="inferred from homology"/>
<keyword evidence="2" id="KW-0249">Electron transport</keyword>
<comment type="subunit">
    <text evidence="2">Complex I is composed of 45 different subunits.</text>
</comment>
<evidence type="ECO:0000313" key="4">
    <source>
        <dbReference type="Proteomes" id="UP000270296"/>
    </source>
</evidence>
<organism evidence="5">
    <name type="scientific">Soboliphyme baturini</name>
    <dbReference type="NCBI Taxonomy" id="241478"/>
    <lineage>
        <taxon>Eukaryota</taxon>
        <taxon>Metazoa</taxon>
        <taxon>Ecdysozoa</taxon>
        <taxon>Nematoda</taxon>
        <taxon>Enoplea</taxon>
        <taxon>Dorylaimia</taxon>
        <taxon>Dioctophymatida</taxon>
        <taxon>Dioctophymatoidea</taxon>
        <taxon>Soboliphymatidae</taxon>
        <taxon>Soboliphyme</taxon>
    </lineage>
</organism>
<sequence length="146" mass="17511">MDLVKFFSIDKIFKAYAIVRHNGGVWRSLRMLYRIDTLKKGRLVGTDEFGNRYFENPGYFYGRDRWVIYSNKVWLDYDASQIPPEWHLWMHHTTETPPSEKPPIRRDWMMTHEENHSGTPEKYIPYSTTRTKVLGWEPNQQKPVST</sequence>
<gene>
    <name evidence="3" type="ORF">SBAD_LOCUS41</name>
</gene>
<keyword evidence="2" id="KW-0679">Respiratory chain</keyword>
<accession>A0A183I8U8</accession>
<evidence type="ECO:0000256" key="2">
    <source>
        <dbReference type="RuleBase" id="RU363103"/>
    </source>
</evidence>
<evidence type="ECO:0000313" key="5">
    <source>
        <dbReference type="WBParaSite" id="SBAD_0000004901-mRNA-1"/>
    </source>
</evidence>
<dbReference type="InterPro" id="IPR007763">
    <property type="entry name" value="NDUFA12"/>
</dbReference>
<keyword evidence="4" id="KW-1185">Reference proteome</keyword>
<dbReference type="OrthoDB" id="274641at2759"/>
<keyword evidence="2" id="KW-0472">Membrane</keyword>
<dbReference type="PANTHER" id="PTHR12910">
    <property type="entry name" value="NADH-UBIQUINONE OXIDOREDUCTASE SUBUNIT B17.2"/>
    <property type="match status" value="1"/>
</dbReference>
<comment type="function">
    <text evidence="2">Accessory subunit of the mitochondrial membrane respiratory chain NADH dehydrogenase (Complex I), that is believed not to be involved in catalysis. Complex I functions in the transfer of electrons from NADH to the respiratory chain. The immediate electron acceptor for the enzyme is believed to be ubiquinone.</text>
</comment>
<keyword evidence="2" id="KW-0813">Transport</keyword>
<dbReference type="GO" id="GO:0045271">
    <property type="term" value="C:respiratory chain complex I"/>
    <property type="evidence" value="ECO:0007669"/>
    <property type="project" value="InterPro"/>
</dbReference>
<reference evidence="5" key="1">
    <citation type="submission" date="2016-06" db="UniProtKB">
        <authorList>
            <consortium name="WormBaseParasite"/>
        </authorList>
    </citation>
    <scope>IDENTIFICATION</scope>
</reference>
<keyword evidence="2" id="KW-0999">Mitochondrion inner membrane</keyword>
<evidence type="ECO:0000256" key="1">
    <source>
        <dbReference type="ARBA" id="ARBA00007355"/>
    </source>
</evidence>
<reference evidence="3 4" key="2">
    <citation type="submission" date="2018-11" db="EMBL/GenBank/DDBJ databases">
        <authorList>
            <consortium name="Pathogen Informatics"/>
        </authorList>
    </citation>
    <scope>NUCLEOTIDE SEQUENCE [LARGE SCALE GENOMIC DNA]</scope>
</reference>
<dbReference type="GO" id="GO:0005743">
    <property type="term" value="C:mitochondrial inner membrane"/>
    <property type="evidence" value="ECO:0007669"/>
    <property type="project" value="UniProtKB-SubCell"/>
</dbReference>
<name>A0A183I8U8_9BILA</name>
<comment type="similarity">
    <text evidence="1 2">Belongs to the complex I NDUFA12 subunit family.</text>
</comment>
<dbReference type="AlphaFoldDB" id="A0A183I8U8"/>
<protein>
    <recommendedName>
        <fullName evidence="2">NADH dehydrogenase [ubiquinone] 1 alpha subcomplex subunit 12</fullName>
    </recommendedName>
</protein>